<dbReference type="SUPFAM" id="SSF75011">
    <property type="entry name" value="3-carboxy-cis,cis-mucoante lactonizing enzyme"/>
    <property type="match status" value="1"/>
</dbReference>
<organism evidence="1 2">
    <name type="scientific">Symmachiella macrocystis</name>
    <dbReference type="NCBI Taxonomy" id="2527985"/>
    <lineage>
        <taxon>Bacteria</taxon>
        <taxon>Pseudomonadati</taxon>
        <taxon>Planctomycetota</taxon>
        <taxon>Planctomycetia</taxon>
        <taxon>Planctomycetales</taxon>
        <taxon>Planctomycetaceae</taxon>
        <taxon>Symmachiella</taxon>
    </lineage>
</organism>
<reference evidence="1 2" key="1">
    <citation type="submission" date="2019-02" db="EMBL/GenBank/DDBJ databases">
        <title>Deep-cultivation of Planctomycetes and their phenomic and genomic characterization uncovers novel biology.</title>
        <authorList>
            <person name="Wiegand S."/>
            <person name="Jogler M."/>
            <person name="Boedeker C."/>
            <person name="Pinto D."/>
            <person name="Vollmers J."/>
            <person name="Rivas-Marin E."/>
            <person name="Kohn T."/>
            <person name="Peeters S.H."/>
            <person name="Heuer A."/>
            <person name="Rast P."/>
            <person name="Oberbeckmann S."/>
            <person name="Bunk B."/>
            <person name="Jeske O."/>
            <person name="Meyerdierks A."/>
            <person name="Storesund J.E."/>
            <person name="Kallscheuer N."/>
            <person name="Luecker S."/>
            <person name="Lage O.M."/>
            <person name="Pohl T."/>
            <person name="Merkel B.J."/>
            <person name="Hornburger P."/>
            <person name="Mueller R.-W."/>
            <person name="Bruemmer F."/>
            <person name="Labrenz M."/>
            <person name="Spormann A.M."/>
            <person name="Op Den Camp H."/>
            <person name="Overmann J."/>
            <person name="Amann R."/>
            <person name="Jetten M.S.M."/>
            <person name="Mascher T."/>
            <person name="Medema M.H."/>
            <person name="Devos D.P."/>
            <person name="Kaster A.-K."/>
            <person name="Ovreas L."/>
            <person name="Rohde M."/>
            <person name="Galperin M.Y."/>
            <person name="Jogler C."/>
        </authorList>
    </citation>
    <scope>NUCLEOTIDE SEQUENCE [LARGE SCALE GENOMIC DNA]</scope>
    <source>
        <strain evidence="1 2">CA54</strain>
    </source>
</reference>
<dbReference type="PROSITE" id="PS51257">
    <property type="entry name" value="PROKAR_LIPOPROTEIN"/>
    <property type="match status" value="1"/>
</dbReference>
<dbReference type="OrthoDB" id="208311at2"/>
<dbReference type="Gene3D" id="2.130.10.10">
    <property type="entry name" value="YVTN repeat-like/Quinoprotein amine dehydrogenase"/>
    <property type="match status" value="1"/>
</dbReference>
<gene>
    <name evidence="1" type="ORF">CA54_22700</name>
</gene>
<proteinExistence type="predicted"/>
<name>A0A5C6BN36_9PLAN</name>
<dbReference type="AlphaFoldDB" id="A0A5C6BN36"/>
<dbReference type="InterPro" id="IPR015943">
    <property type="entry name" value="WD40/YVTN_repeat-like_dom_sf"/>
</dbReference>
<evidence type="ECO:0000313" key="1">
    <source>
        <dbReference type="EMBL" id="TWU13435.1"/>
    </source>
</evidence>
<evidence type="ECO:0008006" key="3">
    <source>
        <dbReference type="Google" id="ProtNLM"/>
    </source>
</evidence>
<dbReference type="EMBL" id="SJPP01000001">
    <property type="protein sequence ID" value="TWU13435.1"/>
    <property type="molecule type" value="Genomic_DNA"/>
</dbReference>
<protein>
    <recommendedName>
        <fullName evidence="3">Lactonase, 7-bladed beta-propeller</fullName>
    </recommendedName>
</protein>
<evidence type="ECO:0000313" key="2">
    <source>
        <dbReference type="Proteomes" id="UP000320735"/>
    </source>
</evidence>
<sequence length="472" mass="51196">MNLKTWNYIGLLLAAFVMVGCGQQQELIKFDASAIAAEEPEPSVICRLFLQDHDTRKLRWAHVLQGNPPSLGEIHDIDDFPVLDAERQNLVQMDVSQGTLLVGVRDDAGGEFQSGWLLLATGVEEEAHGDHGHWSFGDKPRIIAQKLDDKQGNPAHLYIYRDVYYLANDRNNGYTRIDPSVGDGEGEVDVPQGFHAGGGHHITLAVAENTTGYGTWIDGGGPNQGRVDVTRIQPEGNEEISYSLALPTGVIHGATTAADKVFFAPADGICWVTADLEPTAEHADAEIHHISLGENPETKKPLRTGAFATHRDYVCFVYGEEDYATLGLLNANETSPQLVSVPLPMQPGNGPTVPAIVKAADGRRLVFVFHDHPGNVEGDEFLSIVQLDPNQDLDFSDAQLLKTIPVGHSDVEGHYGHHQIAFDHAGQYAFWTNPGDSTISIMSLKDLGVLATVPVGGKPTKLIALGEEDHGH</sequence>
<accession>A0A5C6BN36</accession>
<dbReference type="RefSeq" id="WP_146370759.1">
    <property type="nucleotide sequence ID" value="NZ_SJPP01000001.1"/>
</dbReference>
<comment type="caution">
    <text evidence="1">The sequence shown here is derived from an EMBL/GenBank/DDBJ whole genome shotgun (WGS) entry which is preliminary data.</text>
</comment>
<keyword evidence="2" id="KW-1185">Reference proteome</keyword>
<dbReference type="Proteomes" id="UP000320735">
    <property type="component" value="Unassembled WGS sequence"/>
</dbReference>